<keyword evidence="2" id="KW-1185">Reference proteome</keyword>
<name>A0ACC2LHE0_PERAE</name>
<dbReference type="EMBL" id="CM056816">
    <property type="protein sequence ID" value="KAJ8632583.1"/>
    <property type="molecule type" value="Genomic_DNA"/>
</dbReference>
<gene>
    <name evidence="1" type="ORF">MRB53_025919</name>
</gene>
<proteinExistence type="predicted"/>
<dbReference type="Proteomes" id="UP001234297">
    <property type="component" value="Chromosome 8"/>
</dbReference>
<accession>A0ACC2LHE0</accession>
<evidence type="ECO:0000313" key="1">
    <source>
        <dbReference type="EMBL" id="KAJ8632583.1"/>
    </source>
</evidence>
<evidence type="ECO:0000313" key="2">
    <source>
        <dbReference type="Proteomes" id="UP001234297"/>
    </source>
</evidence>
<organism evidence="1 2">
    <name type="scientific">Persea americana</name>
    <name type="common">Avocado</name>
    <dbReference type="NCBI Taxonomy" id="3435"/>
    <lineage>
        <taxon>Eukaryota</taxon>
        <taxon>Viridiplantae</taxon>
        <taxon>Streptophyta</taxon>
        <taxon>Embryophyta</taxon>
        <taxon>Tracheophyta</taxon>
        <taxon>Spermatophyta</taxon>
        <taxon>Magnoliopsida</taxon>
        <taxon>Magnoliidae</taxon>
        <taxon>Laurales</taxon>
        <taxon>Lauraceae</taxon>
        <taxon>Persea</taxon>
    </lineage>
</organism>
<reference evidence="1 2" key="1">
    <citation type="journal article" date="2022" name="Hortic Res">
        <title>A haplotype resolved chromosomal level avocado genome allows analysis of novel avocado genes.</title>
        <authorList>
            <person name="Nath O."/>
            <person name="Fletcher S.J."/>
            <person name="Hayward A."/>
            <person name="Shaw L.M."/>
            <person name="Masouleh A.K."/>
            <person name="Furtado A."/>
            <person name="Henry R.J."/>
            <person name="Mitter N."/>
        </authorList>
    </citation>
    <scope>NUCLEOTIDE SEQUENCE [LARGE SCALE GENOMIC DNA]</scope>
    <source>
        <strain evidence="2">cv. Hass</strain>
    </source>
</reference>
<protein>
    <submittedName>
        <fullName evidence="1">Uncharacterized protein</fullName>
    </submittedName>
</protein>
<comment type="caution">
    <text evidence="1">The sequence shown here is derived from an EMBL/GenBank/DDBJ whole genome shotgun (WGS) entry which is preliminary data.</text>
</comment>
<sequence>MMPTSHRCSVSPVIHLQSSHLSPEKRFRGPLVPELPIAKGCRVISGFVSVHHPYSSRNPSEKEEPRPCLGTQARKKKRRMDPGQASFGLGCAGGPSCDDGDPFKKSPVWLVGLNACNSDAELCGDWRPTEGPISSSAVWAVFVPTVV</sequence>